<evidence type="ECO:0000256" key="1">
    <source>
        <dbReference type="SAM" id="Coils"/>
    </source>
</evidence>
<feature type="compositionally biased region" description="Low complexity" evidence="2">
    <location>
        <begin position="137"/>
        <end position="149"/>
    </location>
</feature>
<feature type="region of interest" description="Disordered" evidence="2">
    <location>
        <begin position="137"/>
        <end position="160"/>
    </location>
</feature>
<gene>
    <name evidence="4" type="ORF">TCAL_02810</name>
</gene>
<reference evidence="4 5" key="1">
    <citation type="journal article" date="2018" name="Nat. Ecol. Evol.">
        <title>Genomic signatures of mitonuclear coevolution across populations of Tigriopus californicus.</title>
        <authorList>
            <person name="Barreto F.S."/>
            <person name="Watson E.T."/>
            <person name="Lima T.G."/>
            <person name="Willett C.S."/>
            <person name="Edmands S."/>
            <person name="Li W."/>
            <person name="Burton R.S."/>
        </authorList>
    </citation>
    <scope>NUCLEOTIDE SEQUENCE [LARGE SCALE GENOMIC DNA]</scope>
    <source>
        <strain evidence="4 5">San Diego</strain>
    </source>
</reference>
<evidence type="ECO:0000313" key="5">
    <source>
        <dbReference type="Proteomes" id="UP000318571"/>
    </source>
</evidence>
<comment type="caution">
    <text evidence="4">The sequence shown here is derived from an EMBL/GenBank/DDBJ whole genome shotgun (WGS) entry which is preliminary data.</text>
</comment>
<evidence type="ECO:0000259" key="3">
    <source>
        <dbReference type="Pfam" id="PF25805"/>
    </source>
</evidence>
<dbReference type="PANTHER" id="PTHR21074">
    <property type="entry name" value="IQ AND UBIQUITIN-LIKE DOMAIN-CONTAINING PROTEIN"/>
    <property type="match status" value="1"/>
</dbReference>
<feature type="region of interest" description="Disordered" evidence="2">
    <location>
        <begin position="1"/>
        <end position="20"/>
    </location>
</feature>
<name>A0A553NX58_TIGCA</name>
<dbReference type="InterPro" id="IPR037695">
    <property type="entry name" value="IQUB"/>
</dbReference>
<keyword evidence="5" id="KW-1185">Reference proteome</keyword>
<dbReference type="PANTHER" id="PTHR21074:SF0">
    <property type="entry name" value="IQ AND UBIQUITIN-LIKE DOMAIN-CONTAINING PROTEIN"/>
    <property type="match status" value="1"/>
</dbReference>
<protein>
    <recommendedName>
        <fullName evidence="3">IQ motif and ubiquitin-like domain-containing protein</fullName>
    </recommendedName>
</protein>
<organism evidence="4 5">
    <name type="scientific">Tigriopus californicus</name>
    <name type="common">Marine copepod</name>
    <dbReference type="NCBI Taxonomy" id="6832"/>
    <lineage>
        <taxon>Eukaryota</taxon>
        <taxon>Metazoa</taxon>
        <taxon>Ecdysozoa</taxon>
        <taxon>Arthropoda</taxon>
        <taxon>Crustacea</taxon>
        <taxon>Multicrustacea</taxon>
        <taxon>Hexanauplia</taxon>
        <taxon>Copepoda</taxon>
        <taxon>Harpacticoida</taxon>
        <taxon>Harpacticidae</taxon>
        <taxon>Tigriopus</taxon>
    </lineage>
</organism>
<dbReference type="AlphaFoldDB" id="A0A553NX58"/>
<feature type="domain" description="IQ motif and ubiquitin-like" evidence="3">
    <location>
        <begin position="220"/>
        <end position="350"/>
    </location>
</feature>
<dbReference type="Proteomes" id="UP000318571">
    <property type="component" value="Chromosome 9"/>
</dbReference>
<feature type="coiled-coil region" evidence="1">
    <location>
        <begin position="161"/>
        <end position="188"/>
    </location>
</feature>
<proteinExistence type="predicted"/>
<dbReference type="Pfam" id="PF25805">
    <property type="entry name" value="IQUB"/>
    <property type="match status" value="1"/>
</dbReference>
<evidence type="ECO:0000313" key="4">
    <source>
        <dbReference type="EMBL" id="TRY69997.1"/>
    </source>
</evidence>
<sequence length="488" mass="55859">MKSQTIIKTPPNFRKPNLGGYKSKSTGIEYYHASTQTVNQNAQNRNNKDCVSRRIQVTPKWNKYQQTPVECGSQTTEIPSYKDVLMEPSLTYQTAEELIAEQEVKIVVIQKAVRRWLKAKRVLQAKSVLEDHDLQSLVSSSSSLTSDRGSGQDDQEPSGELTEYEQMLLDQQRRLEEEKAKSKAKEADFVARTRKAKQVVAQAMAMAREAAELDRDRKTAQELQVRNVLLKAGQPRLWPTNSRQGTIRVETPSTLKAKEFVQVFEQLQNESHIEGLDRLRAFKNVAQTLESHSHERVVKNLMKLIDRETFLIERQIRPKNLQGLRKRIISEYSRIIRSPKFNPEIQRFSESVPLVCEESSLKSVHGFGLQFCFGCRKHLARIKFPLSIVTNRCKACERLDLKARLKQDPAPYKVIFDSIKMTEEALNGINSPIFQLQTYGPLLLAKIRQRQTSARRHFSKQPILDKYFTKGCLVISGAINSSSLSEEP</sequence>
<dbReference type="InterPro" id="IPR057887">
    <property type="entry name" value="IQUB_helical"/>
</dbReference>
<dbReference type="EMBL" id="VCGU01000009">
    <property type="protein sequence ID" value="TRY69997.1"/>
    <property type="molecule type" value="Genomic_DNA"/>
</dbReference>
<accession>A0A553NX58</accession>
<evidence type="ECO:0000256" key="2">
    <source>
        <dbReference type="SAM" id="MobiDB-lite"/>
    </source>
</evidence>
<dbReference type="STRING" id="6832.A0A553NX58"/>
<keyword evidence="1" id="KW-0175">Coiled coil</keyword>